<dbReference type="PANTHER" id="PTHR36050">
    <property type="entry name" value="O-FUCOSYLTRANSFERASE 30"/>
    <property type="match status" value="1"/>
</dbReference>
<reference evidence="2" key="1">
    <citation type="submission" date="2023-03" db="EMBL/GenBank/DDBJ databases">
        <title>Massive genome expansion in bonnet fungi (Mycena s.s.) driven by repeated elements and novel gene families across ecological guilds.</title>
        <authorList>
            <consortium name="Lawrence Berkeley National Laboratory"/>
            <person name="Harder C.B."/>
            <person name="Miyauchi S."/>
            <person name="Viragh M."/>
            <person name="Kuo A."/>
            <person name="Thoen E."/>
            <person name="Andreopoulos B."/>
            <person name="Lu D."/>
            <person name="Skrede I."/>
            <person name="Drula E."/>
            <person name="Henrissat B."/>
            <person name="Morin E."/>
            <person name="Kohler A."/>
            <person name="Barry K."/>
            <person name="LaButti K."/>
            <person name="Morin E."/>
            <person name="Salamov A."/>
            <person name="Lipzen A."/>
            <person name="Mereny Z."/>
            <person name="Hegedus B."/>
            <person name="Baldrian P."/>
            <person name="Stursova M."/>
            <person name="Weitz H."/>
            <person name="Taylor A."/>
            <person name="Grigoriev I.V."/>
            <person name="Nagy L.G."/>
            <person name="Martin F."/>
            <person name="Kauserud H."/>
        </authorList>
    </citation>
    <scope>NUCLEOTIDE SEQUENCE</scope>
    <source>
        <strain evidence="2">CBHHK173m</strain>
    </source>
</reference>
<gene>
    <name evidence="2" type="ORF">B0H15DRAFT_526563</name>
</gene>
<keyword evidence="1" id="KW-1133">Transmembrane helix</keyword>
<dbReference type="EMBL" id="JARJCN010000063">
    <property type="protein sequence ID" value="KAJ7078848.1"/>
    <property type="molecule type" value="Genomic_DNA"/>
</dbReference>
<organism evidence="2 3">
    <name type="scientific">Mycena belliarum</name>
    <dbReference type="NCBI Taxonomy" id="1033014"/>
    <lineage>
        <taxon>Eukaryota</taxon>
        <taxon>Fungi</taxon>
        <taxon>Dikarya</taxon>
        <taxon>Basidiomycota</taxon>
        <taxon>Agaricomycotina</taxon>
        <taxon>Agaricomycetes</taxon>
        <taxon>Agaricomycetidae</taxon>
        <taxon>Agaricales</taxon>
        <taxon>Marasmiineae</taxon>
        <taxon>Mycenaceae</taxon>
        <taxon>Mycena</taxon>
    </lineage>
</organism>
<feature type="transmembrane region" description="Helical" evidence="1">
    <location>
        <begin position="57"/>
        <end position="82"/>
    </location>
</feature>
<keyword evidence="1" id="KW-0812">Transmembrane</keyword>
<dbReference type="AlphaFoldDB" id="A0AAD6TYJ8"/>
<dbReference type="Proteomes" id="UP001222325">
    <property type="component" value="Unassembled WGS sequence"/>
</dbReference>
<evidence type="ECO:0008006" key="4">
    <source>
        <dbReference type="Google" id="ProtNLM"/>
    </source>
</evidence>
<evidence type="ECO:0000313" key="3">
    <source>
        <dbReference type="Proteomes" id="UP001222325"/>
    </source>
</evidence>
<dbReference type="PANTHER" id="PTHR36050:SF1">
    <property type="entry name" value="O-FUCOSYLTRANSFERASE 30"/>
    <property type="match status" value="1"/>
</dbReference>
<accession>A0AAD6TYJ8</accession>
<evidence type="ECO:0000256" key="1">
    <source>
        <dbReference type="SAM" id="Phobius"/>
    </source>
</evidence>
<protein>
    <recommendedName>
        <fullName evidence="4">O-fucosyltransferase family protein</fullName>
    </recommendedName>
</protein>
<evidence type="ECO:0000313" key="2">
    <source>
        <dbReference type="EMBL" id="KAJ7078848.1"/>
    </source>
</evidence>
<sequence>MAVSPFPTSVKGCDSPSITMEKGRYRIRAPSTAPIANPIFTAKQSTLKRSRQNTSGISFMAALVVLLALACLSSFGFAYYLFTTRWDATIPPEISVLADANPQVIPFESLQSHSPTIHHSEKFLSYLPHSGLHNQRIALENALILGALTNRTVLVPPIRLGSKPLRYVNSDSLQHILSISGKTGLRHCSRVSARFLPPECYDYFDYTHISPAWLFNLTRSEFFPPLVFLDDLSVLPMRRRLQLPVSDIFTFRDSTPYHHRFIDTNTDTSALKHKYTESIYISDLAQYPHRLLELGTLFGSSRLRLRHENNKRIRTQVRERMEFTSPQLVATADAIVTAIGEPYVGVHVRLGDGSFKANGDENLRRLWWTLVHDILQYTVSETLHIGLTLGVFSSSEPLVTSSFAVKQSWPYLLHTDHSTGNLSCRGHRHPSPHMHRLNSPLFIATDDPANPSFSGLLRTFPCALFLSDFAVHARRVDGLLNDYDGTLMGPFLLPLLDAMVVGRAGAVAVTEGSTFSRFIHDVLWRRHHGLDIIERG</sequence>
<comment type="caution">
    <text evidence="2">The sequence shown here is derived from an EMBL/GenBank/DDBJ whole genome shotgun (WGS) entry which is preliminary data.</text>
</comment>
<name>A0AAD6TYJ8_9AGAR</name>
<keyword evidence="1" id="KW-0472">Membrane</keyword>
<keyword evidence="3" id="KW-1185">Reference proteome</keyword>
<proteinExistence type="predicted"/>